<dbReference type="OMA" id="KYYVPAY"/>
<evidence type="ECO:0000256" key="2">
    <source>
        <dbReference type="SAM" id="Phobius"/>
    </source>
</evidence>
<keyword evidence="2" id="KW-0472">Membrane</keyword>
<protein>
    <submittedName>
        <fullName evidence="3">LAFE_0F00540g1_1</fullName>
    </submittedName>
</protein>
<dbReference type="OrthoDB" id="4097102at2759"/>
<feature type="region of interest" description="Disordered" evidence="1">
    <location>
        <begin position="63"/>
        <end position="149"/>
    </location>
</feature>
<dbReference type="EMBL" id="LT598490">
    <property type="protein sequence ID" value="SCW02171.1"/>
    <property type="molecule type" value="Genomic_DNA"/>
</dbReference>
<gene>
    <name evidence="3" type="ORF">LAFE_0F00540G</name>
</gene>
<feature type="compositionally biased region" description="Polar residues" evidence="1">
    <location>
        <begin position="133"/>
        <end position="149"/>
    </location>
</feature>
<feature type="compositionally biased region" description="Low complexity" evidence="1">
    <location>
        <begin position="218"/>
        <end position="231"/>
    </location>
</feature>
<name>A0A1G4ME20_LACFM</name>
<evidence type="ECO:0000313" key="3">
    <source>
        <dbReference type="EMBL" id="SCW02171.1"/>
    </source>
</evidence>
<keyword evidence="2" id="KW-1133">Transmembrane helix</keyword>
<sequence>MTDAVSVAVGCAVGIPCGVAIVVALLFWYRMQRRFKKEREEDNESMNDDGEISFNNLVLTQRRGAEKEPDVNHVVAGSGSSEDTTNQEEKIVDNTRGGEVQRSRSKYTPAYRKKLNSSLSTYHQTRSSEDFKSANNSSSASLDTRQNLTNPSTMYDQIIPMLPQDQSGLESPSDISLSNEQVASNENLIKNLQNQDFGSYPRRKPSINSAITGQANFSSTSVHTRSSSIHSNSKKSAENVFETPKSQKIIMHDDDSGDDKKSSVYMLKNNYDVGNAAEIAEEDQYENEFTNYTESKREFIDSLRPRKL</sequence>
<keyword evidence="4" id="KW-1185">Reference proteome</keyword>
<dbReference type="Proteomes" id="UP000190831">
    <property type="component" value="Chromosome F"/>
</dbReference>
<proteinExistence type="predicted"/>
<evidence type="ECO:0000313" key="4">
    <source>
        <dbReference type="Proteomes" id="UP000190831"/>
    </source>
</evidence>
<reference evidence="4" key="1">
    <citation type="submission" date="2016-03" db="EMBL/GenBank/DDBJ databases">
        <authorList>
            <person name="Devillers H."/>
        </authorList>
    </citation>
    <scope>NUCLEOTIDE SEQUENCE [LARGE SCALE GENOMIC DNA]</scope>
</reference>
<feature type="compositionally biased region" description="Polar residues" evidence="1">
    <location>
        <begin position="116"/>
        <end position="125"/>
    </location>
</feature>
<feature type="transmembrane region" description="Helical" evidence="2">
    <location>
        <begin position="6"/>
        <end position="29"/>
    </location>
</feature>
<organism evidence="3 4">
    <name type="scientific">Lachancea fermentati</name>
    <name type="common">Zygosaccharomyces fermentati</name>
    <dbReference type="NCBI Taxonomy" id="4955"/>
    <lineage>
        <taxon>Eukaryota</taxon>
        <taxon>Fungi</taxon>
        <taxon>Dikarya</taxon>
        <taxon>Ascomycota</taxon>
        <taxon>Saccharomycotina</taxon>
        <taxon>Saccharomycetes</taxon>
        <taxon>Saccharomycetales</taxon>
        <taxon>Saccharomycetaceae</taxon>
        <taxon>Lachancea</taxon>
    </lineage>
</organism>
<dbReference type="AlphaFoldDB" id="A0A1G4ME20"/>
<feature type="region of interest" description="Disordered" evidence="1">
    <location>
        <begin position="218"/>
        <end position="240"/>
    </location>
</feature>
<keyword evidence="2" id="KW-0812">Transmembrane</keyword>
<evidence type="ECO:0000256" key="1">
    <source>
        <dbReference type="SAM" id="MobiDB-lite"/>
    </source>
</evidence>
<accession>A0A1G4ME20</accession>